<sequence length="590" mass="66150">MSLACCLPVLECVYCLACARWAWKRLLHSAGHDSETWGLASPVEFEPVPRLCRYILAVYEDDLDHPQWAPPGGYGIDTHWVVLRKTYQNTHGNAPPYLIYVDHRNSDIVLAIRGFNFAQEGDYTVLLDNSLGKRKFSGGYVHNGLLRAAIWVFDEECKVLKDLLEMNPEYTLTFAGHSLGSGVAALLAMVAVHSLDKLGNVERNRIRCFAIAPARCVSLNLAVRYADVINSVVLQDDFLPRTATPLEDIFKSLFCLPCLLCLRCMADTCIPEDAMVRDPRRLYAPGRLYHIIERKPFSYGFLLEVAMASLSYMTLAFSLLGCEASLHGHKVSARLLLVVESLRPDVVAAISLPPGEGSCNILVLPRGRHLIENLRRPCDWHAWCGRFPPVVRTAVPVDGRFEHIVLSCNATSDHAIIWIERESQHALDSPREQEDGDSCKESEIETSSSKRDGSAQNMLPNIGTISCRGLEIGRRGGNTLTRAYLMMESEMLMEIPPMPRMERQKTLTKEHNKEHKAALQRAILMSVPDAYSASEYGTFDDNNPIMDAEVIPSSSTNNIHNSKWTEWIKRVFEKNDSGEMVLRRSTSTSS</sequence>
<dbReference type="Pfam" id="PF01764">
    <property type="entry name" value="Lipase_3"/>
    <property type="match status" value="1"/>
</dbReference>
<dbReference type="EMBL" id="JACMSC010000001">
    <property type="protein sequence ID" value="KAG6538550.1"/>
    <property type="molecule type" value="Genomic_DNA"/>
</dbReference>
<evidence type="ECO:0008006" key="6">
    <source>
        <dbReference type="Google" id="ProtNLM"/>
    </source>
</evidence>
<dbReference type="Pfam" id="PF03893">
    <property type="entry name" value="Lipase3_N"/>
    <property type="match status" value="1"/>
</dbReference>
<name>A0A8J5IN89_ZINOF</name>
<accession>A0A8J5IN89</accession>
<evidence type="ECO:0000313" key="4">
    <source>
        <dbReference type="EMBL" id="KAG6538550.1"/>
    </source>
</evidence>
<dbReference type="SUPFAM" id="SSF53474">
    <property type="entry name" value="alpha/beta-Hydrolases"/>
    <property type="match status" value="1"/>
</dbReference>
<dbReference type="Proteomes" id="UP000734854">
    <property type="component" value="Unassembled WGS sequence"/>
</dbReference>
<evidence type="ECO:0000313" key="5">
    <source>
        <dbReference type="Proteomes" id="UP000734854"/>
    </source>
</evidence>
<dbReference type="Gene3D" id="3.40.50.1820">
    <property type="entry name" value="alpha/beta hydrolase"/>
    <property type="match status" value="1"/>
</dbReference>
<feature type="domain" description="Fungal lipase-type" evidence="2">
    <location>
        <begin position="109"/>
        <end position="244"/>
    </location>
</feature>
<dbReference type="InterPro" id="IPR005592">
    <property type="entry name" value="Mono/diacylglycerol_lipase_N"/>
</dbReference>
<dbReference type="AlphaFoldDB" id="A0A8J5IN89"/>
<dbReference type="PANTHER" id="PTHR46398:SF4">
    <property type="entry name" value="ALPHA_BETA-HYDROLASES SUPERFAMILY PROTEIN"/>
    <property type="match status" value="1"/>
</dbReference>
<comment type="caution">
    <text evidence="4">The sequence shown here is derived from an EMBL/GenBank/DDBJ whole genome shotgun (WGS) entry which is preliminary data.</text>
</comment>
<dbReference type="CDD" id="cd00519">
    <property type="entry name" value="Lipase_3"/>
    <property type="match status" value="1"/>
</dbReference>
<feature type="domain" description="Mono-/di-acylglycerol lipase N-terminal" evidence="3">
    <location>
        <begin position="10"/>
        <end position="75"/>
    </location>
</feature>
<reference evidence="4 5" key="1">
    <citation type="submission" date="2020-08" db="EMBL/GenBank/DDBJ databases">
        <title>Plant Genome Project.</title>
        <authorList>
            <person name="Zhang R.-G."/>
        </authorList>
    </citation>
    <scope>NUCLEOTIDE SEQUENCE [LARGE SCALE GENOMIC DNA]</scope>
    <source>
        <tissue evidence="4">Rhizome</tissue>
    </source>
</reference>
<organism evidence="4 5">
    <name type="scientific">Zingiber officinale</name>
    <name type="common">Ginger</name>
    <name type="synonym">Amomum zingiber</name>
    <dbReference type="NCBI Taxonomy" id="94328"/>
    <lineage>
        <taxon>Eukaryota</taxon>
        <taxon>Viridiplantae</taxon>
        <taxon>Streptophyta</taxon>
        <taxon>Embryophyta</taxon>
        <taxon>Tracheophyta</taxon>
        <taxon>Spermatophyta</taxon>
        <taxon>Magnoliopsida</taxon>
        <taxon>Liliopsida</taxon>
        <taxon>Zingiberales</taxon>
        <taxon>Zingiberaceae</taxon>
        <taxon>Zingiber</taxon>
    </lineage>
</organism>
<protein>
    <recommendedName>
        <fullName evidence="6">Calmodulin-binding heat-shock protein</fullName>
    </recommendedName>
</protein>
<feature type="region of interest" description="Disordered" evidence="1">
    <location>
        <begin position="426"/>
        <end position="458"/>
    </location>
</feature>
<evidence type="ECO:0000256" key="1">
    <source>
        <dbReference type="SAM" id="MobiDB-lite"/>
    </source>
</evidence>
<keyword evidence="5" id="KW-1185">Reference proteome</keyword>
<evidence type="ECO:0000259" key="2">
    <source>
        <dbReference type="Pfam" id="PF01764"/>
    </source>
</evidence>
<dbReference type="PANTHER" id="PTHR46398">
    <property type="entry name" value="ALPHA/BETA-HYDROLASES SUPERFAMILY PROTEIN"/>
    <property type="match status" value="1"/>
</dbReference>
<proteinExistence type="predicted"/>
<feature type="compositionally biased region" description="Basic and acidic residues" evidence="1">
    <location>
        <begin position="426"/>
        <end position="453"/>
    </location>
</feature>
<gene>
    <name evidence="4" type="ORF">ZIOFF_003674</name>
</gene>
<evidence type="ECO:0000259" key="3">
    <source>
        <dbReference type="Pfam" id="PF03893"/>
    </source>
</evidence>
<dbReference type="GO" id="GO:0016042">
    <property type="term" value="P:lipid catabolic process"/>
    <property type="evidence" value="ECO:0007669"/>
    <property type="project" value="InterPro"/>
</dbReference>
<dbReference type="InterPro" id="IPR029058">
    <property type="entry name" value="AB_hydrolase_fold"/>
</dbReference>
<dbReference type="InterPro" id="IPR002921">
    <property type="entry name" value="Fungal_lipase-type"/>
</dbReference>